<organism evidence="6 7">
    <name type="scientific">Microcaecilia unicolor</name>
    <dbReference type="NCBI Taxonomy" id="1415580"/>
    <lineage>
        <taxon>Eukaryota</taxon>
        <taxon>Metazoa</taxon>
        <taxon>Chordata</taxon>
        <taxon>Craniata</taxon>
        <taxon>Vertebrata</taxon>
        <taxon>Euteleostomi</taxon>
        <taxon>Amphibia</taxon>
        <taxon>Gymnophiona</taxon>
        <taxon>Siphonopidae</taxon>
        <taxon>Microcaecilia</taxon>
    </lineage>
</organism>
<dbReference type="FunCoup" id="A0A6P7WJH2">
    <property type="interactions" value="556"/>
</dbReference>
<dbReference type="GeneID" id="115457911"/>
<feature type="domain" description="C-type lectin" evidence="5">
    <location>
        <begin position="183"/>
        <end position="300"/>
    </location>
</feature>
<feature type="coiled-coil region" evidence="3">
    <location>
        <begin position="144"/>
        <end position="171"/>
    </location>
</feature>
<dbReference type="InterPro" id="IPR018378">
    <property type="entry name" value="C-type_lectin_CS"/>
</dbReference>
<name>A0A6P7WJH2_9AMPH</name>
<gene>
    <name evidence="7" type="primary">LOC115457911</name>
</gene>
<dbReference type="RefSeq" id="XP_030043467.1">
    <property type="nucleotide sequence ID" value="XM_030187607.1"/>
</dbReference>
<reference evidence="7" key="1">
    <citation type="submission" date="2025-08" db="UniProtKB">
        <authorList>
            <consortium name="RefSeq"/>
        </authorList>
    </citation>
    <scope>IDENTIFICATION</scope>
</reference>
<dbReference type="SMART" id="SM00034">
    <property type="entry name" value="CLECT"/>
    <property type="match status" value="1"/>
</dbReference>
<dbReference type="Proteomes" id="UP000515156">
    <property type="component" value="Chromosome 14"/>
</dbReference>
<dbReference type="PROSITE" id="PS50041">
    <property type="entry name" value="C_TYPE_LECTIN_2"/>
    <property type="match status" value="1"/>
</dbReference>
<dbReference type="GO" id="GO:0030246">
    <property type="term" value="F:carbohydrate binding"/>
    <property type="evidence" value="ECO:0007669"/>
    <property type="project" value="UniProtKB-KW"/>
</dbReference>
<dbReference type="Pfam" id="PF00059">
    <property type="entry name" value="Lectin_C"/>
    <property type="match status" value="1"/>
</dbReference>
<protein>
    <submittedName>
        <fullName evidence="7">Asialoglycoprotein receptor 1-like isoform X1</fullName>
    </submittedName>
</protein>
<dbReference type="AlphaFoldDB" id="A0A6P7WJH2"/>
<sequence length="304" mass="34344">MVKDYQDLQCLEVADESYKNEKGLPAGIMTFPRPSSNSRILLGLFALCALSILILIIIVAVYNSNTKQMQKTQQEDLSNFTQSVKSEFGTLDRKSEAVNEKIKEVDTALEKLRTDNSRGEAVNEKIKEVDTALEKLRTDNSREVVQMKVQLQELKDTIKNLKCEVHNLKTNGSGCCPFGWPVFSGSCYYISKGSNTWVDSRKHCITEDAHLVVINTKAEQEYIQTKTIPDFYWLGLTDVGGTWKWVDGTSYASTPTNWSPGQPDKFYGHGLEGAEACAHLQHNGQWNDDYCSSLYKWVCEKEIN</sequence>
<dbReference type="InterPro" id="IPR016187">
    <property type="entry name" value="CTDL_fold"/>
</dbReference>
<dbReference type="InterPro" id="IPR001304">
    <property type="entry name" value="C-type_lectin-like"/>
</dbReference>
<evidence type="ECO:0000259" key="5">
    <source>
        <dbReference type="PROSITE" id="PS50041"/>
    </source>
</evidence>
<dbReference type="SUPFAM" id="SSF56436">
    <property type="entry name" value="C-type lectin-like"/>
    <property type="match status" value="1"/>
</dbReference>
<dbReference type="OrthoDB" id="2142683at2759"/>
<keyword evidence="1" id="KW-0430">Lectin</keyword>
<evidence type="ECO:0000256" key="2">
    <source>
        <dbReference type="ARBA" id="ARBA00023157"/>
    </source>
</evidence>
<dbReference type="InParanoid" id="A0A6P7WJH2"/>
<dbReference type="PROSITE" id="PS00615">
    <property type="entry name" value="C_TYPE_LECTIN_1"/>
    <property type="match status" value="1"/>
</dbReference>
<evidence type="ECO:0000313" key="7">
    <source>
        <dbReference type="RefSeq" id="XP_030043467.1"/>
    </source>
</evidence>
<keyword evidence="2" id="KW-1015">Disulfide bond</keyword>
<keyword evidence="4" id="KW-0472">Membrane</keyword>
<keyword evidence="6" id="KW-1185">Reference proteome</keyword>
<evidence type="ECO:0000256" key="3">
    <source>
        <dbReference type="SAM" id="Coils"/>
    </source>
</evidence>
<accession>A0A6P7WJH2</accession>
<dbReference type="Gene3D" id="3.10.100.10">
    <property type="entry name" value="Mannose-Binding Protein A, subunit A"/>
    <property type="match status" value="1"/>
</dbReference>
<evidence type="ECO:0000313" key="6">
    <source>
        <dbReference type="Proteomes" id="UP000515156"/>
    </source>
</evidence>
<dbReference type="PANTHER" id="PTHR22803">
    <property type="entry name" value="MANNOSE, PHOSPHOLIPASE, LECTIN RECEPTOR RELATED"/>
    <property type="match status" value="1"/>
</dbReference>
<keyword evidence="3" id="KW-0175">Coiled coil</keyword>
<proteinExistence type="predicted"/>
<dbReference type="InterPro" id="IPR050111">
    <property type="entry name" value="C-type_lectin/snaclec_domain"/>
</dbReference>
<evidence type="ECO:0000256" key="4">
    <source>
        <dbReference type="SAM" id="Phobius"/>
    </source>
</evidence>
<feature type="transmembrane region" description="Helical" evidence="4">
    <location>
        <begin position="40"/>
        <end position="62"/>
    </location>
</feature>
<dbReference type="KEGG" id="muo:115457911"/>
<evidence type="ECO:0000256" key="1">
    <source>
        <dbReference type="ARBA" id="ARBA00022734"/>
    </source>
</evidence>
<dbReference type="InterPro" id="IPR016186">
    <property type="entry name" value="C-type_lectin-like/link_sf"/>
</dbReference>
<dbReference type="InterPro" id="IPR033989">
    <property type="entry name" value="CD209-like_CTLD"/>
</dbReference>
<dbReference type="CDD" id="cd03590">
    <property type="entry name" value="CLECT_DC-SIGN_like"/>
    <property type="match status" value="1"/>
</dbReference>
<keyword evidence="4" id="KW-1133">Transmembrane helix</keyword>
<keyword evidence="4" id="KW-0812">Transmembrane</keyword>
<dbReference type="Pfam" id="PF03954">
    <property type="entry name" value="Lectin_N"/>
    <property type="match status" value="1"/>
</dbReference>